<sequence>MNIVSDTGTIRGVVVISENFHFGQPTHGYLADKRHQLLSEPYKSFKTCSTTYFVLPYGLVI</sequence>
<gene>
    <name evidence="1" type="ORF">BpHYR1_044836</name>
</gene>
<organism evidence="1 2">
    <name type="scientific">Brachionus plicatilis</name>
    <name type="common">Marine rotifer</name>
    <name type="synonym">Brachionus muelleri</name>
    <dbReference type="NCBI Taxonomy" id="10195"/>
    <lineage>
        <taxon>Eukaryota</taxon>
        <taxon>Metazoa</taxon>
        <taxon>Spiralia</taxon>
        <taxon>Gnathifera</taxon>
        <taxon>Rotifera</taxon>
        <taxon>Eurotatoria</taxon>
        <taxon>Monogononta</taxon>
        <taxon>Pseudotrocha</taxon>
        <taxon>Ploima</taxon>
        <taxon>Brachionidae</taxon>
        <taxon>Brachionus</taxon>
    </lineage>
</organism>
<protein>
    <submittedName>
        <fullName evidence="1">Uncharacterized protein</fullName>
    </submittedName>
</protein>
<accession>A0A3M7RAR5</accession>
<evidence type="ECO:0000313" key="2">
    <source>
        <dbReference type="Proteomes" id="UP000276133"/>
    </source>
</evidence>
<comment type="caution">
    <text evidence="1">The sequence shown here is derived from an EMBL/GenBank/DDBJ whole genome shotgun (WGS) entry which is preliminary data.</text>
</comment>
<dbReference type="EMBL" id="REGN01003810">
    <property type="protein sequence ID" value="RNA20640.1"/>
    <property type="molecule type" value="Genomic_DNA"/>
</dbReference>
<proteinExistence type="predicted"/>
<dbReference type="Proteomes" id="UP000276133">
    <property type="component" value="Unassembled WGS sequence"/>
</dbReference>
<name>A0A3M7RAR5_BRAPC</name>
<dbReference type="AlphaFoldDB" id="A0A3M7RAR5"/>
<keyword evidence="2" id="KW-1185">Reference proteome</keyword>
<evidence type="ECO:0000313" key="1">
    <source>
        <dbReference type="EMBL" id="RNA20640.1"/>
    </source>
</evidence>
<reference evidence="1 2" key="1">
    <citation type="journal article" date="2018" name="Sci. Rep.">
        <title>Genomic signatures of local adaptation to the degree of environmental predictability in rotifers.</title>
        <authorList>
            <person name="Franch-Gras L."/>
            <person name="Hahn C."/>
            <person name="Garcia-Roger E.M."/>
            <person name="Carmona M.J."/>
            <person name="Serra M."/>
            <person name="Gomez A."/>
        </authorList>
    </citation>
    <scope>NUCLEOTIDE SEQUENCE [LARGE SCALE GENOMIC DNA]</scope>
    <source>
        <strain evidence="1">HYR1</strain>
    </source>
</reference>